<dbReference type="Proteomes" id="UP001283361">
    <property type="component" value="Unassembled WGS sequence"/>
</dbReference>
<evidence type="ECO:0000313" key="2">
    <source>
        <dbReference type="Proteomes" id="UP001283361"/>
    </source>
</evidence>
<sequence>MIWEDHVTLTAASNGKAIISFEFKIGYVCQECEYIQILPVLRPVSRTGFIKLALVDLLYGNVVNRHTYRALVELVDGTRDNRDSFRALVGLVNGVRDNRDSFSALVGLVNGIRDNRDSFSALVGLVNGISIIIEMASEPW</sequence>
<accession>A0AAE1D8F8</accession>
<proteinExistence type="predicted"/>
<gene>
    <name evidence="1" type="ORF">RRG08_022521</name>
</gene>
<dbReference type="EMBL" id="JAWDGP010004927">
    <property type="protein sequence ID" value="KAK3761117.1"/>
    <property type="molecule type" value="Genomic_DNA"/>
</dbReference>
<name>A0AAE1D8F8_9GAST</name>
<comment type="caution">
    <text evidence="1">The sequence shown here is derived from an EMBL/GenBank/DDBJ whole genome shotgun (WGS) entry which is preliminary data.</text>
</comment>
<evidence type="ECO:0000313" key="1">
    <source>
        <dbReference type="EMBL" id="KAK3761117.1"/>
    </source>
</evidence>
<keyword evidence="2" id="KW-1185">Reference proteome</keyword>
<dbReference type="AlphaFoldDB" id="A0AAE1D8F8"/>
<reference evidence="1" key="1">
    <citation type="journal article" date="2023" name="G3 (Bethesda)">
        <title>A reference genome for the long-term kleptoplast-retaining sea slug Elysia crispata morphotype clarki.</title>
        <authorList>
            <person name="Eastman K.E."/>
            <person name="Pendleton A.L."/>
            <person name="Shaikh M.A."/>
            <person name="Suttiyut T."/>
            <person name="Ogas R."/>
            <person name="Tomko P."/>
            <person name="Gavelis G."/>
            <person name="Widhalm J.R."/>
            <person name="Wisecaver J.H."/>
        </authorList>
    </citation>
    <scope>NUCLEOTIDE SEQUENCE</scope>
    <source>
        <strain evidence="1">ECLA1</strain>
    </source>
</reference>
<protein>
    <submittedName>
        <fullName evidence="1">Uncharacterized protein</fullName>
    </submittedName>
</protein>
<organism evidence="1 2">
    <name type="scientific">Elysia crispata</name>
    <name type="common">lettuce slug</name>
    <dbReference type="NCBI Taxonomy" id="231223"/>
    <lineage>
        <taxon>Eukaryota</taxon>
        <taxon>Metazoa</taxon>
        <taxon>Spiralia</taxon>
        <taxon>Lophotrochozoa</taxon>
        <taxon>Mollusca</taxon>
        <taxon>Gastropoda</taxon>
        <taxon>Heterobranchia</taxon>
        <taxon>Euthyneura</taxon>
        <taxon>Panpulmonata</taxon>
        <taxon>Sacoglossa</taxon>
        <taxon>Placobranchoidea</taxon>
        <taxon>Plakobranchidae</taxon>
        <taxon>Elysia</taxon>
    </lineage>
</organism>